<evidence type="ECO:0000313" key="2">
    <source>
        <dbReference type="Proteomes" id="UP000235145"/>
    </source>
</evidence>
<dbReference type="Proteomes" id="UP000235145">
    <property type="component" value="Unassembled WGS sequence"/>
</dbReference>
<evidence type="ECO:0000313" key="1">
    <source>
        <dbReference type="EMBL" id="KAJ0207702.1"/>
    </source>
</evidence>
<sequence length="680" mass="78387">MGDTDVIEEIKVLDVNSYFYDAKFWCETEDDVDMVALTNLESEEEVVEEVEEVKEEVKTIDLVVVEEALEENKNFVDEDKIVEVVVEDINFVKNEVNLVEQQIKFQEFQSPKVECSTYGEQSYETEEVEQSSLPECERQNENDTRKTICDYDPWSTVRCEIQFLGTTPRGVCMDATKVREVSQEEDPNAHSTNDLSTIARLNIIILVNEPIESAITYEGGSTIEVKVVDGATHLGCEDFDLPTGCQNVIPTGRPLEEDKELREPMGKLIQLGCVHECLSPIVVVDPNPKYLHGKEFVMFGLLIFWFALDWEAVIFRRTTHHLADVNNDPFLLLTTIKHLNFGKKRQIRERVSIVAIKKHPTSLQLEALLQTMVLTRPVTSLRLEENRHHCDQVDTKWLGTKEKCVAIVHALKIFYLFKVCSGFLGFFVSKKNTFVWEGDTEKSYEMIKDHDGTSHGNKPCVPKHVVRRLLMQDAYGGDLVKPLEMREDLMRIWKVDAKFTSNSIRVYKAIQFYLLNATQFGLLMDVNEVSLLMVAFHCNWLRSIAPNLYSFNGYWEYHACHSHSFVGRSEDESGCEDELECKSESQYGGVRMRMRGLRTLRVASFIKNSTKMNWDNPKFIRVLPKAMKGIAEELSRRNPRYEQPRYVEKLKVTELPKFIGGTDPKHYLDWEKNIQAQGLR</sequence>
<proteinExistence type="predicted"/>
<protein>
    <submittedName>
        <fullName evidence="1">Uncharacterized protein</fullName>
    </submittedName>
</protein>
<dbReference type="EMBL" id="NBSK02000005">
    <property type="protein sequence ID" value="KAJ0207702.1"/>
    <property type="molecule type" value="Genomic_DNA"/>
</dbReference>
<keyword evidence="2" id="KW-1185">Reference proteome</keyword>
<comment type="caution">
    <text evidence="1">The sequence shown here is derived from an EMBL/GenBank/DDBJ whole genome shotgun (WGS) entry which is preliminary data.</text>
</comment>
<reference evidence="1 2" key="1">
    <citation type="journal article" date="2017" name="Nat. Commun.">
        <title>Genome assembly with in vitro proximity ligation data and whole-genome triplication in lettuce.</title>
        <authorList>
            <person name="Reyes-Chin-Wo S."/>
            <person name="Wang Z."/>
            <person name="Yang X."/>
            <person name="Kozik A."/>
            <person name="Arikit S."/>
            <person name="Song C."/>
            <person name="Xia L."/>
            <person name="Froenicke L."/>
            <person name="Lavelle D.O."/>
            <person name="Truco M.J."/>
            <person name="Xia R."/>
            <person name="Zhu S."/>
            <person name="Xu C."/>
            <person name="Xu H."/>
            <person name="Xu X."/>
            <person name="Cox K."/>
            <person name="Korf I."/>
            <person name="Meyers B.C."/>
            <person name="Michelmore R.W."/>
        </authorList>
    </citation>
    <scope>NUCLEOTIDE SEQUENCE [LARGE SCALE GENOMIC DNA]</scope>
    <source>
        <strain evidence="2">cv. Salinas</strain>
        <tissue evidence="1">Seedlings</tissue>
    </source>
</reference>
<accession>A0A9R1VMZ7</accession>
<organism evidence="1 2">
    <name type="scientific">Lactuca sativa</name>
    <name type="common">Garden lettuce</name>
    <dbReference type="NCBI Taxonomy" id="4236"/>
    <lineage>
        <taxon>Eukaryota</taxon>
        <taxon>Viridiplantae</taxon>
        <taxon>Streptophyta</taxon>
        <taxon>Embryophyta</taxon>
        <taxon>Tracheophyta</taxon>
        <taxon>Spermatophyta</taxon>
        <taxon>Magnoliopsida</taxon>
        <taxon>eudicotyledons</taxon>
        <taxon>Gunneridae</taxon>
        <taxon>Pentapetalae</taxon>
        <taxon>asterids</taxon>
        <taxon>campanulids</taxon>
        <taxon>Asterales</taxon>
        <taxon>Asteraceae</taxon>
        <taxon>Cichorioideae</taxon>
        <taxon>Cichorieae</taxon>
        <taxon>Lactucinae</taxon>
        <taxon>Lactuca</taxon>
    </lineage>
</organism>
<gene>
    <name evidence="1" type="ORF">LSAT_V11C500245750</name>
</gene>
<dbReference type="AlphaFoldDB" id="A0A9R1VMZ7"/>
<name>A0A9R1VMZ7_LACSA</name>